<organism evidence="1 2">
    <name type="scientific">Occultella aeris</name>
    <dbReference type="NCBI Taxonomy" id="2761496"/>
    <lineage>
        <taxon>Bacteria</taxon>
        <taxon>Bacillati</taxon>
        <taxon>Actinomycetota</taxon>
        <taxon>Actinomycetes</taxon>
        <taxon>Micrococcales</taxon>
        <taxon>Ruaniaceae</taxon>
        <taxon>Occultella</taxon>
    </lineage>
</organism>
<dbReference type="RefSeq" id="WP_156742281.1">
    <property type="nucleotide sequence ID" value="NZ_CACRYJ010000053.1"/>
</dbReference>
<protein>
    <submittedName>
        <fullName evidence="1">Uncharacterized protein</fullName>
    </submittedName>
</protein>
<sequence length="115" mass="12021">MGVMIMVHRVPEGIEDPYTQMLYDEAGEYLPMGEPGALAGALNEALAATGAEGLIDESTGVLVPHGVDSVSFTVHESQVRMIFVNGPTGEVFDALAAVGGPDWAVLDAGTGERYN</sequence>
<keyword evidence="2" id="KW-1185">Reference proteome</keyword>
<accession>A0A7M4DN96</accession>
<gene>
    <name evidence="1" type="ORF">HALOF300_03626</name>
</gene>
<comment type="caution">
    <text evidence="1">The sequence shown here is derived from an EMBL/GenBank/DDBJ whole genome shotgun (WGS) entry which is preliminary data.</text>
</comment>
<dbReference type="Proteomes" id="UP000419743">
    <property type="component" value="Unassembled WGS sequence"/>
</dbReference>
<dbReference type="AlphaFoldDB" id="A0A7M4DN96"/>
<evidence type="ECO:0000313" key="1">
    <source>
        <dbReference type="EMBL" id="VZO38906.1"/>
    </source>
</evidence>
<dbReference type="EMBL" id="CACRYJ010000053">
    <property type="protein sequence ID" value="VZO38906.1"/>
    <property type="molecule type" value="Genomic_DNA"/>
</dbReference>
<reference evidence="1 2" key="1">
    <citation type="submission" date="2019-11" db="EMBL/GenBank/DDBJ databases">
        <authorList>
            <person name="Criscuolo A."/>
        </authorList>
    </citation>
    <scope>NUCLEOTIDE SEQUENCE [LARGE SCALE GENOMIC DNA]</scope>
    <source>
        <strain evidence="1">CIP111667</strain>
    </source>
</reference>
<name>A0A7M4DN96_9MICO</name>
<proteinExistence type="predicted"/>
<evidence type="ECO:0000313" key="2">
    <source>
        <dbReference type="Proteomes" id="UP000419743"/>
    </source>
</evidence>